<dbReference type="Gene3D" id="1.10.150.240">
    <property type="entry name" value="Putative phosphatase, domain 2"/>
    <property type="match status" value="1"/>
</dbReference>
<dbReference type="EMBL" id="AQHZ01000015">
    <property type="protein sequence ID" value="ENO18301.1"/>
    <property type="molecule type" value="Genomic_DNA"/>
</dbReference>
<reference evidence="1 2" key="1">
    <citation type="submission" date="2013-03" db="EMBL/GenBank/DDBJ databases">
        <title>Reference genome for the Human Microbiome Project.</title>
        <authorList>
            <person name="Aqrawi P."/>
            <person name="Ayvaz T."/>
            <person name="Bess C."/>
            <person name="Blankenburg K."/>
            <person name="Coyle M."/>
            <person name="Deng J."/>
            <person name="Forbes L."/>
            <person name="Fowler G."/>
            <person name="Francisco L."/>
            <person name="Fu Q."/>
            <person name="Gibbs R."/>
            <person name="Gross S."/>
            <person name="Gubbala S."/>
            <person name="Hale W."/>
            <person name="Hemphill L."/>
            <person name="Highlander S."/>
            <person name="Hirani K."/>
            <person name="Jackson L."/>
            <person name="Jakkamsetti A."/>
            <person name="Javaid M."/>
            <person name="Jayaseelan J.C."/>
            <person name="Jiang H."/>
            <person name="Joshi V."/>
            <person name="Korchina V."/>
            <person name="Kovar C."/>
            <person name="Lara F."/>
            <person name="Lee S."/>
            <person name="Liu Y."/>
            <person name="Mata R."/>
            <person name="Mathew T."/>
            <person name="Munidasa M."/>
            <person name="Muzny D."/>
            <person name="Nazareth L."/>
            <person name="Ngo R."/>
            <person name="Nguyen L."/>
            <person name="Nguyen N."/>
            <person name="Okwuonu G."/>
            <person name="Ongeri F."/>
            <person name="Palculict T."/>
            <person name="Patil S."/>
            <person name="Petrosino J."/>
            <person name="Pham C."/>
            <person name="Pham P."/>
            <person name="Pu L.-L."/>
            <person name="Qin X."/>
            <person name="Qu J."/>
            <person name="Reid J."/>
            <person name="Ross M."/>
            <person name="Ruth R."/>
            <person name="Saada N."/>
            <person name="San Lucas F."/>
            <person name="Santibanez J."/>
            <person name="Shang Y."/>
            <person name="Simmons D."/>
            <person name="Song X.-Z."/>
            <person name="Tang L.-Y."/>
            <person name="Thornton R."/>
            <person name="Warren J."/>
            <person name="Weissenberger G."/>
            <person name="Wilczek-Boney K."/>
            <person name="Worley K."/>
            <person name="Youmans B."/>
            <person name="Zhang J."/>
            <person name="Zhang L."/>
            <person name="Zhao Z."/>
            <person name="Zhou C."/>
            <person name="Zhu D."/>
            <person name="Zhu Y."/>
        </authorList>
    </citation>
    <scope>NUCLEOTIDE SEQUENCE [LARGE SCALE GENOMIC DNA]</scope>
    <source>
        <strain evidence="1 2">F0333</strain>
    </source>
</reference>
<name>N6X3N3_9ACTO</name>
<comment type="caution">
    <text evidence="1">The sequence shown here is derived from an EMBL/GenBank/DDBJ whole genome shotgun (WGS) entry which is preliminary data.</text>
</comment>
<accession>N6X3N3</accession>
<dbReference type="Gene3D" id="3.40.50.1000">
    <property type="entry name" value="HAD superfamily/HAD-like"/>
    <property type="match status" value="1"/>
</dbReference>
<evidence type="ECO:0000313" key="2">
    <source>
        <dbReference type="Proteomes" id="UP000013015"/>
    </source>
</evidence>
<dbReference type="RefSeq" id="WP_005962657.1">
    <property type="nucleotide sequence ID" value="NZ_CP040505.1"/>
</dbReference>
<protein>
    <submittedName>
        <fullName evidence="1">Phosphoglycolate phosphatase</fullName>
        <ecNumber evidence="1">3.1.3.18</ecNumber>
    </submittedName>
</protein>
<dbReference type="SFLD" id="SFLDG01129">
    <property type="entry name" value="C1.5:_HAD__Beta-PGM__Phosphata"/>
    <property type="match status" value="1"/>
</dbReference>
<dbReference type="OrthoDB" id="9807630at2"/>
<dbReference type="PANTHER" id="PTHR43434">
    <property type="entry name" value="PHOSPHOGLYCOLATE PHOSPHATASE"/>
    <property type="match status" value="1"/>
</dbReference>
<dbReference type="GO" id="GO:0008967">
    <property type="term" value="F:phosphoglycolate phosphatase activity"/>
    <property type="evidence" value="ECO:0007669"/>
    <property type="project" value="UniProtKB-EC"/>
</dbReference>
<proteinExistence type="predicted"/>
<dbReference type="HOGENOM" id="CLU_045011_19_5_11"/>
<dbReference type="InterPro" id="IPR006439">
    <property type="entry name" value="HAD-SF_hydro_IA"/>
</dbReference>
<dbReference type="InterPro" id="IPR023214">
    <property type="entry name" value="HAD_sf"/>
</dbReference>
<dbReference type="InterPro" id="IPR023198">
    <property type="entry name" value="PGP-like_dom2"/>
</dbReference>
<dbReference type="GO" id="GO:0005829">
    <property type="term" value="C:cytosol"/>
    <property type="evidence" value="ECO:0007669"/>
    <property type="project" value="TreeGrafter"/>
</dbReference>
<dbReference type="SUPFAM" id="SSF56784">
    <property type="entry name" value="HAD-like"/>
    <property type="match status" value="1"/>
</dbReference>
<dbReference type="EC" id="3.1.3.18" evidence="1"/>
<gene>
    <name evidence="1" type="primary">gph</name>
    <name evidence="1" type="ORF">HMPREF9004_0870</name>
</gene>
<dbReference type="SFLD" id="SFLDS00003">
    <property type="entry name" value="Haloacid_Dehalogenase"/>
    <property type="match status" value="1"/>
</dbReference>
<dbReference type="AlphaFoldDB" id="N6X3N3"/>
<dbReference type="NCBIfam" id="TIGR01549">
    <property type="entry name" value="HAD-SF-IA-v1"/>
    <property type="match status" value="1"/>
</dbReference>
<keyword evidence="2" id="KW-1185">Reference proteome</keyword>
<dbReference type="Pfam" id="PF00702">
    <property type="entry name" value="Hydrolase"/>
    <property type="match status" value="1"/>
</dbReference>
<dbReference type="STRING" id="888050.HMPREF9004_0870"/>
<dbReference type="eggNOG" id="COG0546">
    <property type="taxonomic scope" value="Bacteria"/>
</dbReference>
<dbReference type="PANTHER" id="PTHR43434:SF25">
    <property type="entry name" value="PHOSPHOGLYCOLATE PHOSPHATASE"/>
    <property type="match status" value="1"/>
</dbReference>
<dbReference type="InterPro" id="IPR050155">
    <property type="entry name" value="HAD-like_hydrolase_sf"/>
</dbReference>
<dbReference type="Proteomes" id="UP000013015">
    <property type="component" value="Unassembled WGS sequence"/>
</dbReference>
<dbReference type="GO" id="GO:0006281">
    <property type="term" value="P:DNA repair"/>
    <property type="evidence" value="ECO:0007669"/>
    <property type="project" value="TreeGrafter"/>
</dbReference>
<sequence length="213" mass="23030">MRHIIWDMGGTLVNTYPEVDRCLCEATFGNCDPENLRVVTLATRRSIAHAMDTLVGQYGANRGALESAYEALKERWRHQPAPVMEGALEVMERVSRVGGLNLVATHRDRTSAQHLLSALNLHVDDMVCAPDGIERKPSPAMNLLLAKKHGLDPKEVLCVGDRPIDIAAARDAHMPAALLVRPGTSVTLPDDAPGALVVASLTDLLSLFTPASD</sequence>
<evidence type="ECO:0000313" key="1">
    <source>
        <dbReference type="EMBL" id="ENO18301.1"/>
    </source>
</evidence>
<organism evidence="1 2">
    <name type="scientific">Schaalia cardiffensis F0333</name>
    <dbReference type="NCBI Taxonomy" id="888050"/>
    <lineage>
        <taxon>Bacteria</taxon>
        <taxon>Bacillati</taxon>
        <taxon>Actinomycetota</taxon>
        <taxon>Actinomycetes</taxon>
        <taxon>Actinomycetales</taxon>
        <taxon>Actinomycetaceae</taxon>
        <taxon>Schaalia</taxon>
    </lineage>
</organism>
<dbReference type="InterPro" id="IPR036412">
    <property type="entry name" value="HAD-like_sf"/>
</dbReference>
<dbReference type="PATRIC" id="fig|888050.3.peg.826"/>
<dbReference type="NCBIfam" id="TIGR01509">
    <property type="entry name" value="HAD-SF-IA-v3"/>
    <property type="match status" value="1"/>
</dbReference>
<keyword evidence="1" id="KW-0378">Hydrolase</keyword>